<evidence type="ECO:0008006" key="6">
    <source>
        <dbReference type="Google" id="ProtNLM"/>
    </source>
</evidence>
<dbReference type="InParanoid" id="A5DAA8"/>
<proteinExistence type="inferred from homology"/>
<dbReference type="PANTHER" id="PTHR12128">
    <property type="entry name" value="DIHYDRODIPICOLINATE SYNTHASE"/>
    <property type="match status" value="1"/>
</dbReference>
<dbReference type="InterPro" id="IPR013785">
    <property type="entry name" value="Aldolase_TIM"/>
</dbReference>
<dbReference type="RefSeq" id="XP_001486836.2">
    <property type="nucleotide sequence ID" value="XM_001486786.1"/>
</dbReference>
<dbReference type="Pfam" id="PF00701">
    <property type="entry name" value="DHDPS"/>
    <property type="match status" value="1"/>
</dbReference>
<comment type="similarity">
    <text evidence="1">Belongs to the DapA family.</text>
</comment>
<evidence type="ECO:0000313" key="4">
    <source>
        <dbReference type="EMBL" id="EDK36115.2"/>
    </source>
</evidence>
<dbReference type="InterPro" id="IPR002220">
    <property type="entry name" value="DapA-like"/>
</dbReference>
<dbReference type="Proteomes" id="UP000001997">
    <property type="component" value="Unassembled WGS sequence"/>
</dbReference>
<dbReference type="CDD" id="cd00408">
    <property type="entry name" value="DHDPS-like"/>
    <property type="match status" value="1"/>
</dbReference>
<feature type="active site" description="Proton donor/acceptor" evidence="2">
    <location>
        <position position="146"/>
    </location>
</feature>
<evidence type="ECO:0000256" key="2">
    <source>
        <dbReference type="PIRSR" id="PIRSR001365-1"/>
    </source>
</evidence>
<dbReference type="GO" id="GO:0008840">
    <property type="term" value="F:4-hydroxy-tetrahydrodipicolinate synthase activity"/>
    <property type="evidence" value="ECO:0007669"/>
    <property type="project" value="TreeGrafter"/>
</dbReference>
<feature type="binding site" evidence="3">
    <location>
        <position position="220"/>
    </location>
    <ligand>
        <name>pyruvate</name>
        <dbReference type="ChEBI" id="CHEBI:15361"/>
    </ligand>
</feature>
<accession>A5DAA8</accession>
<dbReference type="PRINTS" id="PR00146">
    <property type="entry name" value="DHPICSNTHASE"/>
</dbReference>
<reference evidence="4 5" key="1">
    <citation type="journal article" date="2009" name="Nature">
        <title>Evolution of pathogenicity and sexual reproduction in eight Candida genomes.</title>
        <authorList>
            <person name="Butler G."/>
            <person name="Rasmussen M.D."/>
            <person name="Lin M.F."/>
            <person name="Santos M.A."/>
            <person name="Sakthikumar S."/>
            <person name="Munro C.A."/>
            <person name="Rheinbay E."/>
            <person name="Grabherr M."/>
            <person name="Forche A."/>
            <person name="Reedy J.L."/>
            <person name="Agrafioti I."/>
            <person name="Arnaud M.B."/>
            <person name="Bates S."/>
            <person name="Brown A.J."/>
            <person name="Brunke S."/>
            <person name="Costanzo M.C."/>
            <person name="Fitzpatrick D.A."/>
            <person name="de Groot P.W."/>
            <person name="Harris D."/>
            <person name="Hoyer L.L."/>
            <person name="Hube B."/>
            <person name="Klis F.M."/>
            <person name="Kodira C."/>
            <person name="Lennard N."/>
            <person name="Logue M.E."/>
            <person name="Martin R."/>
            <person name="Neiman A.M."/>
            <person name="Nikolaou E."/>
            <person name="Quail M.A."/>
            <person name="Quinn J."/>
            <person name="Santos M.C."/>
            <person name="Schmitzberger F.F."/>
            <person name="Sherlock G."/>
            <person name="Shah P."/>
            <person name="Silverstein K.A."/>
            <person name="Skrzypek M.S."/>
            <person name="Soll D."/>
            <person name="Staggs R."/>
            <person name="Stansfield I."/>
            <person name="Stumpf M.P."/>
            <person name="Sudbery P.E."/>
            <person name="Srikantha T."/>
            <person name="Zeng Q."/>
            <person name="Berman J."/>
            <person name="Berriman M."/>
            <person name="Heitman J."/>
            <person name="Gow N.A."/>
            <person name="Lorenz M.C."/>
            <person name="Birren B.W."/>
            <person name="Kellis M."/>
            <person name="Cuomo C.A."/>
        </authorList>
    </citation>
    <scope>NUCLEOTIDE SEQUENCE [LARGE SCALE GENOMIC DNA]</scope>
    <source>
        <strain evidence="5">ATCC 6260 / CBS 566 / DSM 6381 / JCM 1539 / NBRC 10279 / NRRL Y-324</strain>
    </source>
</reference>
<gene>
    <name evidence="4" type="ORF">PGUG_00213</name>
</gene>
<dbReference type="SMART" id="SM01130">
    <property type="entry name" value="DHDPS"/>
    <property type="match status" value="1"/>
</dbReference>
<dbReference type="STRING" id="294746.A5DAA8"/>
<dbReference type="KEGG" id="pgu:PGUG_00213"/>
<dbReference type="eggNOG" id="ENOG502QWNS">
    <property type="taxonomic scope" value="Eukaryota"/>
</dbReference>
<dbReference type="SUPFAM" id="SSF51569">
    <property type="entry name" value="Aldolase"/>
    <property type="match status" value="1"/>
</dbReference>
<evidence type="ECO:0000313" key="5">
    <source>
        <dbReference type="Proteomes" id="UP000001997"/>
    </source>
</evidence>
<feature type="active site" description="Schiff-base intermediate with substrate" evidence="2">
    <location>
        <position position="175"/>
    </location>
</feature>
<sequence>MTIRSAPSVPEGIYTPIPTFYKSQKFAVDFETTVKHAQMLHKAGITGLVVSGSMGESTNLTLQERCNSLKSIRDAIPDPNFKLIAGVPPSNVADVIAESQLAADNGADFLIVLVPGYFGPNLVNQQGIVDYFQYVASGSALPIIIYNYPNTCNNVNINIETFATLSQHPNIVGVKLTHYNFDMYTLLGYDSSFEANNFRSFTGLGQVLVPSLSVNLFGTIDGLSGIFPKSMVKLYQLYRAGQYEEAATLQFLVTRVDLMITELNMLGVKHALNSIYGFGECLSGRPPLSKAVNLTAYNKYAEDIKRLLDYEQKL</sequence>
<dbReference type="Gene3D" id="3.20.20.70">
    <property type="entry name" value="Aldolase class I"/>
    <property type="match status" value="1"/>
</dbReference>
<dbReference type="AlphaFoldDB" id="A5DAA8"/>
<dbReference type="HOGENOM" id="CLU_049343_0_0_1"/>
<evidence type="ECO:0000256" key="1">
    <source>
        <dbReference type="PIRNR" id="PIRNR001365"/>
    </source>
</evidence>
<name>A5DAA8_PICGU</name>
<protein>
    <recommendedName>
        <fullName evidence="6">Dihydrodipicolinate synthase</fullName>
    </recommendedName>
</protein>
<dbReference type="OMA" id="WRINEAF"/>
<evidence type="ECO:0000256" key="3">
    <source>
        <dbReference type="PIRSR" id="PIRSR001365-2"/>
    </source>
</evidence>
<dbReference type="PIRSF" id="PIRSF001365">
    <property type="entry name" value="DHDPS"/>
    <property type="match status" value="1"/>
</dbReference>
<organism evidence="4 5">
    <name type="scientific">Meyerozyma guilliermondii (strain ATCC 6260 / CBS 566 / DSM 6381 / JCM 1539 / NBRC 10279 / NRRL Y-324)</name>
    <name type="common">Yeast</name>
    <name type="synonym">Candida guilliermondii</name>
    <dbReference type="NCBI Taxonomy" id="294746"/>
    <lineage>
        <taxon>Eukaryota</taxon>
        <taxon>Fungi</taxon>
        <taxon>Dikarya</taxon>
        <taxon>Ascomycota</taxon>
        <taxon>Saccharomycotina</taxon>
        <taxon>Pichiomycetes</taxon>
        <taxon>Debaryomycetaceae</taxon>
        <taxon>Meyerozyma</taxon>
    </lineage>
</organism>
<keyword evidence="1" id="KW-0456">Lyase</keyword>
<dbReference type="EMBL" id="CH408155">
    <property type="protein sequence ID" value="EDK36115.2"/>
    <property type="molecule type" value="Genomic_DNA"/>
</dbReference>
<dbReference type="OrthoDB" id="191315at2759"/>
<keyword evidence="5" id="KW-1185">Reference proteome</keyword>
<dbReference type="VEuPathDB" id="FungiDB:PGUG_00213"/>
<dbReference type="PANTHER" id="PTHR12128:SF68">
    <property type="entry name" value="DIHYDRODIPICOLINATE SYNTHETASE"/>
    <property type="match status" value="1"/>
</dbReference>
<dbReference type="GeneID" id="5129437"/>